<evidence type="ECO:0000313" key="4">
    <source>
        <dbReference type="EMBL" id="QCD83077.1"/>
    </source>
</evidence>
<feature type="compositionally biased region" description="Low complexity" evidence="3">
    <location>
        <begin position="47"/>
        <end position="67"/>
    </location>
</feature>
<keyword evidence="5" id="KW-1185">Reference proteome</keyword>
<gene>
    <name evidence="4" type="ORF">DEO72_LG2g3420</name>
</gene>
<evidence type="ECO:0000313" key="5">
    <source>
        <dbReference type="Proteomes" id="UP000501690"/>
    </source>
</evidence>
<evidence type="ECO:0000256" key="3">
    <source>
        <dbReference type="SAM" id="MobiDB-lite"/>
    </source>
</evidence>
<dbReference type="GO" id="GO:0006637">
    <property type="term" value="P:acyl-CoA metabolic process"/>
    <property type="evidence" value="ECO:0007669"/>
    <property type="project" value="TreeGrafter"/>
</dbReference>
<feature type="region of interest" description="Disordered" evidence="3">
    <location>
        <begin position="47"/>
        <end position="68"/>
    </location>
</feature>
<sequence>MVEYTAFNFHLHSMQLLRNPKPCVSLFHHLLRLKITPSCSCPSNHFSTVSTTDPTTTGPTTPTTSTSVLIDAGSSNRKPVDLWPGMFHSPAIYALWEARSSTLEKSDGPSLPKAPSRSRTTIFYNFSSDHMLREQYRNPWNHIRMGKLVEDFDALAGTVAFKVHFFFQFYFWGYVICSIENLGFCSF</sequence>
<accession>A0A4D6L3H1</accession>
<dbReference type="GO" id="GO:0047617">
    <property type="term" value="F:fatty acyl-CoA hydrolase activity"/>
    <property type="evidence" value="ECO:0007669"/>
    <property type="project" value="TreeGrafter"/>
</dbReference>
<name>A0A4D6L3H1_VIGUN</name>
<dbReference type="EMBL" id="CP039346">
    <property type="protein sequence ID" value="QCD83077.1"/>
    <property type="molecule type" value="Genomic_DNA"/>
</dbReference>
<comment type="similarity">
    <text evidence="1">Belongs to the acyl coenzyme A hydrolase family.</text>
</comment>
<dbReference type="Proteomes" id="UP000501690">
    <property type="component" value="Linkage Group LG2"/>
</dbReference>
<dbReference type="Gene3D" id="3.10.129.10">
    <property type="entry name" value="Hotdog Thioesterase"/>
    <property type="match status" value="1"/>
</dbReference>
<reference evidence="4 5" key="1">
    <citation type="submission" date="2019-04" db="EMBL/GenBank/DDBJ databases">
        <title>An improved genome assembly and genetic linkage map for asparagus bean, Vigna unguiculata ssp. sesquipedialis.</title>
        <authorList>
            <person name="Xia Q."/>
            <person name="Zhang R."/>
            <person name="Dong Y."/>
        </authorList>
    </citation>
    <scope>NUCLEOTIDE SEQUENCE [LARGE SCALE GENOMIC DNA]</scope>
    <source>
        <tissue evidence="4">Leaf</tissue>
    </source>
</reference>
<dbReference type="PANTHER" id="PTHR12655">
    <property type="entry name" value="ACYL-COA THIOESTERASE"/>
    <property type="match status" value="1"/>
</dbReference>
<evidence type="ECO:0000256" key="2">
    <source>
        <dbReference type="ARBA" id="ARBA00022801"/>
    </source>
</evidence>
<dbReference type="AlphaFoldDB" id="A0A4D6L3H1"/>
<dbReference type="PANTHER" id="PTHR12655:SF3">
    <property type="entry name" value="ACYL-COENZYME A THIOESTERASE 9, MITOCHONDRIAL-LIKE ISOFORM X1"/>
    <property type="match status" value="1"/>
</dbReference>
<evidence type="ECO:0000256" key="1">
    <source>
        <dbReference type="ARBA" id="ARBA00010458"/>
    </source>
</evidence>
<protein>
    <submittedName>
        <fullName evidence="4">Uncharacterized protein</fullName>
    </submittedName>
</protein>
<organism evidence="4 5">
    <name type="scientific">Vigna unguiculata</name>
    <name type="common">Cowpea</name>
    <dbReference type="NCBI Taxonomy" id="3917"/>
    <lineage>
        <taxon>Eukaryota</taxon>
        <taxon>Viridiplantae</taxon>
        <taxon>Streptophyta</taxon>
        <taxon>Embryophyta</taxon>
        <taxon>Tracheophyta</taxon>
        <taxon>Spermatophyta</taxon>
        <taxon>Magnoliopsida</taxon>
        <taxon>eudicotyledons</taxon>
        <taxon>Gunneridae</taxon>
        <taxon>Pentapetalae</taxon>
        <taxon>rosids</taxon>
        <taxon>fabids</taxon>
        <taxon>Fabales</taxon>
        <taxon>Fabaceae</taxon>
        <taxon>Papilionoideae</taxon>
        <taxon>50 kb inversion clade</taxon>
        <taxon>NPAAA clade</taxon>
        <taxon>indigoferoid/millettioid clade</taxon>
        <taxon>Phaseoleae</taxon>
        <taxon>Vigna</taxon>
    </lineage>
</organism>
<proteinExistence type="inferred from homology"/>
<keyword evidence="2" id="KW-0378">Hydrolase</keyword>